<dbReference type="Proteomes" id="UP000053766">
    <property type="component" value="Unassembled WGS sequence"/>
</dbReference>
<reference evidence="1 2" key="1">
    <citation type="submission" date="2013-11" db="EMBL/GenBank/DDBJ databases">
        <title>Draft genome of the bovine lungworm Dictyocaulus viviparus.</title>
        <authorList>
            <person name="Mitreva M."/>
        </authorList>
    </citation>
    <scope>NUCLEOTIDE SEQUENCE [LARGE SCALE GENOMIC DNA]</scope>
    <source>
        <strain evidence="1 2">HannoverDv2000</strain>
    </source>
</reference>
<protein>
    <submittedName>
        <fullName evidence="1">Uncharacterized protein</fullName>
    </submittedName>
</protein>
<dbReference type="OrthoDB" id="5869822at2759"/>
<accession>A0A0D8XLA4</accession>
<evidence type="ECO:0000313" key="2">
    <source>
        <dbReference type="Proteomes" id="UP000053766"/>
    </source>
</evidence>
<evidence type="ECO:0000313" key="1">
    <source>
        <dbReference type="EMBL" id="KJH44542.1"/>
    </source>
</evidence>
<proteinExistence type="predicted"/>
<reference evidence="2" key="2">
    <citation type="journal article" date="2016" name="Sci. Rep.">
        <title>Dictyocaulus viviparus genome, variome and transcriptome elucidate lungworm biology and support future intervention.</title>
        <authorList>
            <person name="McNulty S.N."/>
            <person name="Strube C."/>
            <person name="Rosa B.A."/>
            <person name="Martin J.C."/>
            <person name="Tyagi R."/>
            <person name="Choi Y.J."/>
            <person name="Wang Q."/>
            <person name="Hallsworth Pepin K."/>
            <person name="Zhang X."/>
            <person name="Ozersky P."/>
            <person name="Wilson R.K."/>
            <person name="Sternberg P.W."/>
            <person name="Gasser R.B."/>
            <person name="Mitreva M."/>
        </authorList>
    </citation>
    <scope>NUCLEOTIDE SEQUENCE [LARGE SCALE GENOMIC DNA]</scope>
    <source>
        <strain evidence="2">HannoverDv2000</strain>
    </source>
</reference>
<dbReference type="AlphaFoldDB" id="A0A0D8XLA4"/>
<keyword evidence="2" id="KW-1185">Reference proteome</keyword>
<name>A0A0D8XLA4_DICVI</name>
<dbReference type="EMBL" id="KN716465">
    <property type="protein sequence ID" value="KJH44542.1"/>
    <property type="molecule type" value="Genomic_DNA"/>
</dbReference>
<gene>
    <name evidence="1" type="ORF">DICVIV_09439</name>
</gene>
<sequence>MLDHTVRQLNMTSCFCSSDCGRNKKKIGIVIVPAISINSLISCESSLDFAQPISLPAAAYLFAQLLNRHWSTQCKADLMIIYVRSWNPDRIRKPLVVPIYSNSLERLQRYGHPTSVSFREPVLAALQSAIQRAHRLIEAEWITPFRSIHQFLIGRSHCLVA</sequence>
<organism evidence="1 2">
    <name type="scientific">Dictyocaulus viviparus</name>
    <name type="common">Bovine lungworm</name>
    <dbReference type="NCBI Taxonomy" id="29172"/>
    <lineage>
        <taxon>Eukaryota</taxon>
        <taxon>Metazoa</taxon>
        <taxon>Ecdysozoa</taxon>
        <taxon>Nematoda</taxon>
        <taxon>Chromadorea</taxon>
        <taxon>Rhabditida</taxon>
        <taxon>Rhabditina</taxon>
        <taxon>Rhabditomorpha</taxon>
        <taxon>Strongyloidea</taxon>
        <taxon>Metastrongylidae</taxon>
        <taxon>Dictyocaulus</taxon>
    </lineage>
</organism>